<accession>A0A117NIZ8</accession>
<comment type="caution">
    <text evidence="1">The sequence shown here is derived from an EMBL/GenBank/DDBJ whole genome shotgun (WGS) entry which is preliminary data.</text>
</comment>
<reference evidence="1" key="1">
    <citation type="journal article" date="2015" name="Genome Biol. Evol.">
        <title>Organellar Genomes of White Spruce (Picea glauca): Assembly and Annotation.</title>
        <authorList>
            <person name="Jackman S.D."/>
            <person name="Warren R.L."/>
            <person name="Gibb E.A."/>
            <person name="Vandervalk B.P."/>
            <person name="Mohamadi H."/>
            <person name="Chu J."/>
            <person name="Raymond A."/>
            <person name="Pleasance S."/>
            <person name="Coope R."/>
            <person name="Wildung M.R."/>
            <person name="Ritland C.E."/>
            <person name="Bousquet J."/>
            <person name="Jones S.J."/>
            <person name="Bohlmann J."/>
            <person name="Birol I."/>
        </authorList>
    </citation>
    <scope>NUCLEOTIDE SEQUENCE [LARGE SCALE GENOMIC DNA]</scope>
    <source>
        <tissue evidence="1">Flushing bud</tissue>
    </source>
</reference>
<organism evidence="1">
    <name type="scientific">Picea glauca</name>
    <name type="common">White spruce</name>
    <name type="synonym">Pinus glauca</name>
    <dbReference type="NCBI Taxonomy" id="3330"/>
    <lineage>
        <taxon>Eukaryota</taxon>
        <taxon>Viridiplantae</taxon>
        <taxon>Streptophyta</taxon>
        <taxon>Embryophyta</taxon>
        <taxon>Tracheophyta</taxon>
        <taxon>Spermatophyta</taxon>
        <taxon>Pinopsida</taxon>
        <taxon>Pinidae</taxon>
        <taxon>Conifers I</taxon>
        <taxon>Pinales</taxon>
        <taxon>Pinaceae</taxon>
        <taxon>Picea</taxon>
    </lineage>
</organism>
<dbReference type="AlphaFoldDB" id="A0A117NIZ8"/>
<name>A0A117NIZ8_PICGL</name>
<evidence type="ECO:0000313" key="1">
    <source>
        <dbReference type="EMBL" id="KUM50738.1"/>
    </source>
</evidence>
<sequence>MCSNVFPSINRLCSFLTNVFSLIPVRVFSRSIINAECVLPPSLPSMYSLPPADYHVLPFSFQYVCSLPYVPCGSVLSGYVIGLSPLET</sequence>
<proteinExistence type="predicted"/>
<gene>
    <name evidence="1" type="ORF">ABT39_MTgene582</name>
</gene>
<protein>
    <submittedName>
        <fullName evidence="1">Uncharacterized protein</fullName>
    </submittedName>
</protein>
<dbReference type="EMBL" id="LKAM01000001">
    <property type="protein sequence ID" value="KUM50738.1"/>
    <property type="molecule type" value="Genomic_DNA"/>
</dbReference>
<geneLocation type="mitochondrion" evidence="1"/>
<keyword evidence="1" id="KW-0496">Mitochondrion</keyword>